<organism evidence="4 5">
    <name type="scientific">Corallococcus exiguus</name>
    <dbReference type="NCBI Taxonomy" id="83462"/>
    <lineage>
        <taxon>Bacteria</taxon>
        <taxon>Pseudomonadati</taxon>
        <taxon>Myxococcota</taxon>
        <taxon>Myxococcia</taxon>
        <taxon>Myxococcales</taxon>
        <taxon>Cystobacterineae</taxon>
        <taxon>Myxococcaceae</taxon>
        <taxon>Corallococcus</taxon>
    </lineage>
</organism>
<comment type="caution">
    <text evidence="4">The sequence shown here is derived from an EMBL/GenBank/DDBJ whole genome shotgun (WGS) entry which is preliminary data.</text>
</comment>
<evidence type="ECO:0000313" key="5">
    <source>
        <dbReference type="Proteomes" id="UP000537825"/>
    </source>
</evidence>
<dbReference type="SUPFAM" id="SSF48498">
    <property type="entry name" value="Tetracyclin repressor-like, C-terminal domain"/>
    <property type="match status" value="1"/>
</dbReference>
<dbReference type="InterPro" id="IPR036271">
    <property type="entry name" value="Tet_transcr_reg_TetR-rel_C_sf"/>
</dbReference>
<feature type="domain" description="Tetracycline repressor TetR C-terminal" evidence="3">
    <location>
        <begin position="96"/>
        <end position="242"/>
    </location>
</feature>
<evidence type="ECO:0000256" key="1">
    <source>
        <dbReference type="ARBA" id="ARBA00023015"/>
    </source>
</evidence>
<dbReference type="InterPro" id="IPR009057">
    <property type="entry name" value="Homeodomain-like_sf"/>
</dbReference>
<evidence type="ECO:0000256" key="2">
    <source>
        <dbReference type="ARBA" id="ARBA00023163"/>
    </source>
</evidence>
<accession>A0A7X4Y6P8</accession>
<dbReference type="EMBL" id="JAAAPK010000002">
    <property type="protein sequence ID" value="NBC39894.1"/>
    <property type="molecule type" value="Genomic_DNA"/>
</dbReference>
<evidence type="ECO:0000259" key="3">
    <source>
        <dbReference type="Pfam" id="PF02909"/>
    </source>
</evidence>
<dbReference type="Proteomes" id="UP000537825">
    <property type="component" value="Unassembled WGS sequence"/>
</dbReference>
<dbReference type="SUPFAM" id="SSF46689">
    <property type="entry name" value="Homeodomain-like"/>
    <property type="match status" value="1"/>
</dbReference>
<sequence length="245" mass="27481">MSLRLLPPAKKVPMIWERPEPAHEPGTVPLRREAIARAAVSRADKKGLGAVSLRTVAAALKVDSKRLRGSVFSKEELHELMVDAFYRELVADSLYAGDWRQILREVAQQFRRAVHKHLWFTDLEGPRFSMVPHALVYTEVSLAALTDEPGFEDIGIAMRTLQNVGAYAGGAVQGESAEVRYGRRFGKAWMELRDTVGPYYQRMLESGRFPRTVQVVEDPVEMSLDAVFDQGLEFMLDGIAAKLSH</sequence>
<keyword evidence="1" id="KW-0805">Transcription regulation</keyword>
<proteinExistence type="predicted"/>
<name>A0A7X4Y6P8_9BACT</name>
<keyword evidence="5" id="KW-1185">Reference proteome</keyword>
<evidence type="ECO:0000313" key="4">
    <source>
        <dbReference type="EMBL" id="NBC39894.1"/>
    </source>
</evidence>
<dbReference type="Gene3D" id="1.10.10.60">
    <property type="entry name" value="Homeodomain-like"/>
    <property type="match status" value="1"/>
</dbReference>
<gene>
    <name evidence="4" type="ORF">GTZ93_08625</name>
</gene>
<dbReference type="InterPro" id="IPR004111">
    <property type="entry name" value="Repressor_TetR_C"/>
</dbReference>
<dbReference type="Gene3D" id="1.10.357.10">
    <property type="entry name" value="Tetracycline Repressor, domain 2"/>
    <property type="match status" value="1"/>
</dbReference>
<dbReference type="AlphaFoldDB" id="A0A7X4Y6P8"/>
<protein>
    <submittedName>
        <fullName evidence="4">TetR/AcrR family transcriptional regulator</fullName>
    </submittedName>
</protein>
<dbReference type="Pfam" id="PF02909">
    <property type="entry name" value="TetR_C_1"/>
    <property type="match status" value="1"/>
</dbReference>
<dbReference type="RefSeq" id="WP_139920795.1">
    <property type="nucleotide sequence ID" value="NZ_CBCSLE010000207.1"/>
</dbReference>
<keyword evidence="2" id="KW-0804">Transcription</keyword>
<dbReference type="GO" id="GO:0045892">
    <property type="term" value="P:negative regulation of DNA-templated transcription"/>
    <property type="evidence" value="ECO:0007669"/>
    <property type="project" value="InterPro"/>
</dbReference>
<reference evidence="4 5" key="1">
    <citation type="submission" date="2020-01" db="EMBL/GenBank/DDBJ databases">
        <title>The draft genome sequence of Corallococcus exiguus DSM 14696.</title>
        <authorList>
            <person name="Zhang X."/>
            <person name="Zhu H."/>
        </authorList>
    </citation>
    <scope>NUCLEOTIDE SEQUENCE [LARGE SCALE GENOMIC DNA]</scope>
    <source>
        <strain evidence="4 5">DSM 14696</strain>
    </source>
</reference>